<dbReference type="PANTHER" id="PTHR43580:SF2">
    <property type="entry name" value="CYTOKINE-LIKE NUCLEAR FACTOR N-PAC"/>
    <property type="match status" value="1"/>
</dbReference>
<evidence type="ECO:0000256" key="1">
    <source>
        <dbReference type="ARBA" id="ARBA00009080"/>
    </source>
</evidence>
<evidence type="ECO:0000256" key="4">
    <source>
        <dbReference type="PIRSR" id="PIRSR000103-1"/>
    </source>
</evidence>
<dbReference type="SUPFAM" id="SSF48179">
    <property type="entry name" value="6-phosphogluconate dehydrogenase C-terminal domain-like"/>
    <property type="match status" value="1"/>
</dbReference>
<organism evidence="7 8">
    <name type="scientific">Nocardioides mangrovicus</name>
    <dbReference type="NCBI Taxonomy" id="2478913"/>
    <lineage>
        <taxon>Bacteria</taxon>
        <taxon>Bacillati</taxon>
        <taxon>Actinomycetota</taxon>
        <taxon>Actinomycetes</taxon>
        <taxon>Propionibacteriales</taxon>
        <taxon>Nocardioidaceae</taxon>
        <taxon>Nocardioides</taxon>
    </lineage>
</organism>
<dbReference type="RefSeq" id="WP_121806699.1">
    <property type="nucleotide sequence ID" value="NZ_RDBE01000008.1"/>
</dbReference>
<keyword evidence="8" id="KW-1185">Reference proteome</keyword>
<feature type="active site" evidence="4">
    <location>
        <position position="165"/>
    </location>
</feature>
<proteinExistence type="inferred from homology"/>
<dbReference type="PIRSF" id="PIRSF000103">
    <property type="entry name" value="HIBADH"/>
    <property type="match status" value="1"/>
</dbReference>
<feature type="domain" description="6-phosphogluconate dehydrogenase NADP-binding" evidence="5">
    <location>
        <begin position="2"/>
        <end position="155"/>
    </location>
</feature>
<dbReference type="GO" id="GO:0016491">
    <property type="term" value="F:oxidoreductase activity"/>
    <property type="evidence" value="ECO:0007669"/>
    <property type="project" value="UniProtKB-KW"/>
</dbReference>
<feature type="domain" description="3-hydroxyisobutyrate dehydrogenase-like NAD-binding" evidence="6">
    <location>
        <begin position="159"/>
        <end position="276"/>
    </location>
</feature>
<dbReference type="InterPro" id="IPR029154">
    <property type="entry name" value="HIBADH-like_NADP-bd"/>
</dbReference>
<dbReference type="InterPro" id="IPR036291">
    <property type="entry name" value="NAD(P)-bd_dom_sf"/>
</dbReference>
<dbReference type="Gene3D" id="1.10.1040.10">
    <property type="entry name" value="N-(1-d-carboxylethyl)-l-norvaline Dehydrogenase, domain 2"/>
    <property type="match status" value="1"/>
</dbReference>
<dbReference type="InterPro" id="IPR006115">
    <property type="entry name" value="6PGDH_NADP-bd"/>
</dbReference>
<sequence>MRVAVIGTGIMGVGMAGSLAREGHDVVVWNRSRDKAEATGLEVAESVGDAVTGADAVVTILFDADAVLAQTADIAGALGEGAVWLQASTVGPAGMGRIAEAAGAARGRLLDAPVLGTRKPAQEGALTVLVSGAEAARDQAGPVLAAIGARTVVAGDEIGAASALKLACNSWVGLITAGTAQALALAQAQGVEPGLFLEAIEGGAVDSTYAHVKGGAMLKESYDDVSFQVDGVRKDTRLMIDAAREAGMATPLLEAVVGLFDVASERGHGGEDMAAVRAAF</sequence>
<dbReference type="EMBL" id="RDBE01000008">
    <property type="protein sequence ID" value="RLV48738.1"/>
    <property type="molecule type" value="Genomic_DNA"/>
</dbReference>
<dbReference type="SUPFAM" id="SSF51735">
    <property type="entry name" value="NAD(P)-binding Rossmann-fold domains"/>
    <property type="match status" value="1"/>
</dbReference>
<dbReference type="InterPro" id="IPR051265">
    <property type="entry name" value="HIBADH-related_NP60_sf"/>
</dbReference>
<dbReference type="GO" id="GO:0051287">
    <property type="term" value="F:NAD binding"/>
    <property type="evidence" value="ECO:0007669"/>
    <property type="project" value="InterPro"/>
</dbReference>
<dbReference type="Pfam" id="PF03446">
    <property type="entry name" value="NAD_binding_2"/>
    <property type="match status" value="1"/>
</dbReference>
<comment type="caution">
    <text evidence="7">The sequence shown here is derived from an EMBL/GenBank/DDBJ whole genome shotgun (WGS) entry which is preliminary data.</text>
</comment>
<dbReference type="InterPro" id="IPR013328">
    <property type="entry name" value="6PGD_dom2"/>
</dbReference>
<evidence type="ECO:0000259" key="6">
    <source>
        <dbReference type="Pfam" id="PF14833"/>
    </source>
</evidence>
<keyword evidence="3" id="KW-0520">NAD</keyword>
<dbReference type="Proteomes" id="UP000281708">
    <property type="component" value="Unassembled WGS sequence"/>
</dbReference>
<dbReference type="InterPro" id="IPR015815">
    <property type="entry name" value="HIBADH-related"/>
</dbReference>
<protein>
    <submittedName>
        <fullName evidence="7">NAD(P)-dependent oxidoreductase</fullName>
    </submittedName>
</protein>
<evidence type="ECO:0000313" key="8">
    <source>
        <dbReference type="Proteomes" id="UP000281708"/>
    </source>
</evidence>
<evidence type="ECO:0000256" key="3">
    <source>
        <dbReference type="ARBA" id="ARBA00023027"/>
    </source>
</evidence>
<name>A0A3L8P2T9_9ACTN</name>
<dbReference type="Pfam" id="PF14833">
    <property type="entry name" value="NAD_binding_11"/>
    <property type="match status" value="1"/>
</dbReference>
<dbReference type="Gene3D" id="3.40.50.720">
    <property type="entry name" value="NAD(P)-binding Rossmann-like Domain"/>
    <property type="match status" value="1"/>
</dbReference>
<dbReference type="OrthoDB" id="5176214at2"/>
<evidence type="ECO:0000256" key="2">
    <source>
        <dbReference type="ARBA" id="ARBA00023002"/>
    </source>
</evidence>
<evidence type="ECO:0000313" key="7">
    <source>
        <dbReference type="EMBL" id="RLV48738.1"/>
    </source>
</evidence>
<comment type="similarity">
    <text evidence="1">Belongs to the HIBADH-related family.</text>
</comment>
<gene>
    <name evidence="7" type="ORF">D9V37_13500</name>
</gene>
<dbReference type="InterPro" id="IPR008927">
    <property type="entry name" value="6-PGluconate_DH-like_C_sf"/>
</dbReference>
<dbReference type="PANTHER" id="PTHR43580">
    <property type="entry name" value="OXIDOREDUCTASE GLYR1-RELATED"/>
    <property type="match status" value="1"/>
</dbReference>
<keyword evidence="2" id="KW-0560">Oxidoreductase</keyword>
<dbReference type="GO" id="GO:0050661">
    <property type="term" value="F:NADP binding"/>
    <property type="evidence" value="ECO:0007669"/>
    <property type="project" value="InterPro"/>
</dbReference>
<evidence type="ECO:0000259" key="5">
    <source>
        <dbReference type="Pfam" id="PF03446"/>
    </source>
</evidence>
<accession>A0A3L8P2T9</accession>
<dbReference type="AlphaFoldDB" id="A0A3L8P2T9"/>
<reference evidence="7 8" key="1">
    <citation type="submission" date="2018-10" db="EMBL/GenBank/DDBJ databases">
        <title>Marmoricola sp. 4Q3S-7 whole genome shotgun sequence.</title>
        <authorList>
            <person name="Li F."/>
        </authorList>
    </citation>
    <scope>NUCLEOTIDE SEQUENCE [LARGE SCALE GENOMIC DNA]</scope>
    <source>
        <strain evidence="7 8">4Q3S-7</strain>
    </source>
</reference>